<evidence type="ECO:0000313" key="1">
    <source>
        <dbReference type="EMBL" id="KAJ8630792.1"/>
    </source>
</evidence>
<accession>A0ACC2LB93</accession>
<sequence>MTTLLKRHPPHYTRNPLISFHTQPKTQSNNTAIKTLVQGGHFIEALQLYSKLWNHGFKPDNFTFPYILKASSQLQNPCMGLLFHSHAIKTGFDSNLYVGNSLILFYGQFGYLDVVHQLFEDMPERNIVTWTGVISAFIQNGRFEYGAKLFRAMRMAGIRPNSFTMASILPGISVGEEATQMHSLMVKCGFDSDVLVSTALLDVYAKCGHANFARQHFNELPWRNLVSWNAMISGHNYNGIAQESLELFVDMQWSEKVQPDSFTIVAVLSSCSSLASSRGGKEIHGYVYRAGFEMENFIGNGLIDMYGKCGDMELAQRVFDEMLERDVNSWTALISCYGLNGHGTKAVAIFERMKQTTSITPNSVTFMAVLTACSHACLLKDGFQYFKAMSSNFGIEPAMKHYVCMVDMLGRAGQFSEVLRFINEMPIRPDARVWEALIGAASIQGDTAAADIALKCLLELEPENPDLDVQLSNIYAKAGYWDHVAKVRGRMRSNKLQKSPGLSWIETIG</sequence>
<proteinExistence type="predicted"/>
<dbReference type="Proteomes" id="UP001234297">
    <property type="component" value="Chromosome 7"/>
</dbReference>
<reference evidence="1 2" key="1">
    <citation type="journal article" date="2022" name="Hortic Res">
        <title>A haplotype resolved chromosomal level avocado genome allows analysis of novel avocado genes.</title>
        <authorList>
            <person name="Nath O."/>
            <person name="Fletcher S.J."/>
            <person name="Hayward A."/>
            <person name="Shaw L.M."/>
            <person name="Masouleh A.K."/>
            <person name="Furtado A."/>
            <person name="Henry R.J."/>
            <person name="Mitter N."/>
        </authorList>
    </citation>
    <scope>NUCLEOTIDE SEQUENCE [LARGE SCALE GENOMIC DNA]</scope>
    <source>
        <strain evidence="2">cv. Hass</strain>
    </source>
</reference>
<name>A0ACC2LB93_PERAE</name>
<keyword evidence="2" id="KW-1185">Reference proteome</keyword>
<evidence type="ECO:0000313" key="2">
    <source>
        <dbReference type="Proteomes" id="UP001234297"/>
    </source>
</evidence>
<comment type="caution">
    <text evidence="1">The sequence shown here is derived from an EMBL/GenBank/DDBJ whole genome shotgun (WGS) entry which is preliminary data.</text>
</comment>
<protein>
    <submittedName>
        <fullName evidence="1">Uncharacterized protein</fullName>
    </submittedName>
</protein>
<gene>
    <name evidence="1" type="ORF">MRB53_024115</name>
</gene>
<organism evidence="1 2">
    <name type="scientific">Persea americana</name>
    <name type="common">Avocado</name>
    <dbReference type="NCBI Taxonomy" id="3435"/>
    <lineage>
        <taxon>Eukaryota</taxon>
        <taxon>Viridiplantae</taxon>
        <taxon>Streptophyta</taxon>
        <taxon>Embryophyta</taxon>
        <taxon>Tracheophyta</taxon>
        <taxon>Spermatophyta</taxon>
        <taxon>Magnoliopsida</taxon>
        <taxon>Magnoliidae</taxon>
        <taxon>Laurales</taxon>
        <taxon>Lauraceae</taxon>
        <taxon>Persea</taxon>
    </lineage>
</organism>
<dbReference type="EMBL" id="CM056815">
    <property type="protein sequence ID" value="KAJ8630792.1"/>
    <property type="molecule type" value="Genomic_DNA"/>
</dbReference>